<accession>A0A1J7IBL5</accession>
<name>A0A1J7IBL5_9PEZI</name>
<dbReference type="OrthoDB" id="5140754at2759"/>
<proteinExistence type="predicted"/>
<reference evidence="1 2" key="1">
    <citation type="submission" date="2016-10" db="EMBL/GenBank/DDBJ databases">
        <title>Draft genome sequence of Coniochaeta ligniaria NRRL30616, a lignocellulolytic fungus for bioabatement of inhibitors in plant biomass hydrolysates.</title>
        <authorList>
            <consortium name="DOE Joint Genome Institute"/>
            <person name="Jimenez D.J."/>
            <person name="Hector R.E."/>
            <person name="Riley R."/>
            <person name="Sun H."/>
            <person name="Grigoriev I.V."/>
            <person name="Van Elsas J.D."/>
            <person name="Nichols N.N."/>
        </authorList>
    </citation>
    <scope>NUCLEOTIDE SEQUENCE [LARGE SCALE GENOMIC DNA]</scope>
    <source>
        <strain evidence="1 2">NRRL 30616</strain>
    </source>
</reference>
<sequence>MLSTREEIRSALEAYCSYIAGENRRALEILVPIIANWVPDEDWELAEDEILPQKLKFLGGLVDIPDVSPRLSDPTDLLTRYEELVPLSELDGVRRFRVLREGGPGEEPVEVLADQEYRARKFDEYAAAVEAALKERCIEEARGTIAVPEELRILSELGVDGLLGPGLQYHRSMWGCAFWAGPGEEPEKLISRVSGPVTVHGRYRTTLASWAGLEEDEWVMAGGWDTGDCIDGQWCYAMYCRRVSEEEFAWRYTVGSQYDSQVFDTIPQLLDYIKDFWETSIDQIRRDDANEESLCCWP</sequence>
<keyword evidence="2" id="KW-1185">Reference proteome</keyword>
<organism evidence="1 2">
    <name type="scientific">Coniochaeta ligniaria NRRL 30616</name>
    <dbReference type="NCBI Taxonomy" id="1408157"/>
    <lineage>
        <taxon>Eukaryota</taxon>
        <taxon>Fungi</taxon>
        <taxon>Dikarya</taxon>
        <taxon>Ascomycota</taxon>
        <taxon>Pezizomycotina</taxon>
        <taxon>Sordariomycetes</taxon>
        <taxon>Sordariomycetidae</taxon>
        <taxon>Coniochaetales</taxon>
        <taxon>Coniochaetaceae</taxon>
        <taxon>Coniochaeta</taxon>
    </lineage>
</organism>
<evidence type="ECO:0000313" key="2">
    <source>
        <dbReference type="Proteomes" id="UP000182658"/>
    </source>
</evidence>
<evidence type="ECO:0000313" key="1">
    <source>
        <dbReference type="EMBL" id="OIW24854.1"/>
    </source>
</evidence>
<dbReference type="InParanoid" id="A0A1J7IBL5"/>
<dbReference type="AlphaFoldDB" id="A0A1J7IBL5"/>
<gene>
    <name evidence="1" type="ORF">CONLIGDRAFT_72629</name>
</gene>
<dbReference type="EMBL" id="KV875102">
    <property type="protein sequence ID" value="OIW24854.1"/>
    <property type="molecule type" value="Genomic_DNA"/>
</dbReference>
<protein>
    <submittedName>
        <fullName evidence="1">Uncharacterized protein</fullName>
    </submittedName>
</protein>
<dbReference type="Proteomes" id="UP000182658">
    <property type="component" value="Unassembled WGS sequence"/>
</dbReference>